<reference evidence="1 2" key="1">
    <citation type="submission" date="2019-04" db="EMBL/GenBank/DDBJ databases">
        <title>Aspergillus burnettii sp. nov., novel species from soil in southeast Queensland.</title>
        <authorList>
            <person name="Gilchrist C.L.M."/>
            <person name="Pitt J.I."/>
            <person name="Lange L."/>
            <person name="Lacey H.J."/>
            <person name="Vuong D."/>
            <person name="Midgley D.J."/>
            <person name="Greenfield P."/>
            <person name="Bradbury M."/>
            <person name="Lacey E."/>
            <person name="Busk P.K."/>
            <person name="Pilgaard B."/>
            <person name="Chooi Y.H."/>
            <person name="Piggott A.M."/>
        </authorList>
    </citation>
    <scope>NUCLEOTIDE SEQUENCE [LARGE SCALE GENOMIC DNA]</scope>
    <source>
        <strain evidence="1 2">FRR 5400</strain>
    </source>
</reference>
<proteinExistence type="predicted"/>
<dbReference type="EMBL" id="SPNV01000028">
    <property type="protein sequence ID" value="KAF5864782.1"/>
    <property type="molecule type" value="Genomic_DNA"/>
</dbReference>
<protein>
    <submittedName>
        <fullName evidence="1">Uncharacterized protein</fullName>
    </submittedName>
</protein>
<evidence type="ECO:0000313" key="2">
    <source>
        <dbReference type="Proteomes" id="UP000541154"/>
    </source>
</evidence>
<sequence>MQLANHAAWWLSEYPPETSEPFQCIAYSGPKDFRFAILALAAAKLQEVMVLPSPLVTGEAQLRTLEKKNCTIYLRPPSMASQVDALLREVPHVQVIEVPETDEFMQRPKLFRHPKPITYTQSMVAGTDLAMSLPGIEDSYITSMPAKMVRGNDAGTRVFHLCRHDPGPGSAEVVYQILHFGQLEGALLPPGTIDELCQTPAGFAALQQLNHVH</sequence>
<comment type="caution">
    <text evidence="1">The sequence shown here is derived from an EMBL/GenBank/DDBJ whole genome shotgun (WGS) entry which is preliminary data.</text>
</comment>
<organism evidence="1 2">
    <name type="scientific">Petromyces alliaceus</name>
    <name type="common">Aspergillus alliaceus</name>
    <dbReference type="NCBI Taxonomy" id="209559"/>
    <lineage>
        <taxon>Eukaryota</taxon>
        <taxon>Fungi</taxon>
        <taxon>Dikarya</taxon>
        <taxon>Ascomycota</taxon>
        <taxon>Pezizomycotina</taxon>
        <taxon>Eurotiomycetes</taxon>
        <taxon>Eurotiomycetidae</taxon>
        <taxon>Eurotiales</taxon>
        <taxon>Aspergillaceae</taxon>
        <taxon>Aspergillus</taxon>
        <taxon>Aspergillus subgen. Circumdati</taxon>
    </lineage>
</organism>
<evidence type="ECO:0000313" key="1">
    <source>
        <dbReference type="EMBL" id="KAF5864782.1"/>
    </source>
</evidence>
<dbReference type="AlphaFoldDB" id="A0A8H6E9S2"/>
<dbReference type="Proteomes" id="UP000541154">
    <property type="component" value="Unassembled WGS sequence"/>
</dbReference>
<accession>A0A8H6E9S2</accession>
<name>A0A8H6E9S2_PETAA</name>
<gene>
    <name evidence="1" type="ORF">ETB97_006319</name>
</gene>
<keyword evidence="2" id="KW-1185">Reference proteome</keyword>
<dbReference type="SUPFAM" id="SSF56801">
    <property type="entry name" value="Acetyl-CoA synthetase-like"/>
    <property type="match status" value="1"/>
</dbReference>